<comment type="function">
    <text evidence="6">Catalyzes the condensation of carbamoyl phosphate and aspartate to form carbamoyl aspartate and inorganic phosphate, the committed step in the de novo pyrimidine nucleotide biosynthesis pathway.</text>
</comment>
<comment type="similarity">
    <text evidence="2">Belongs to the aspartate/ornithine carbamoyltransferase superfamily. ATCase family.</text>
</comment>
<evidence type="ECO:0000256" key="4">
    <source>
        <dbReference type="ARBA" id="ARBA00022679"/>
    </source>
</evidence>
<dbReference type="NCBIfam" id="NF002032">
    <property type="entry name" value="PRK00856.1"/>
    <property type="match status" value="1"/>
</dbReference>
<evidence type="ECO:0000256" key="8">
    <source>
        <dbReference type="NCBIfam" id="TIGR00670"/>
    </source>
</evidence>
<proteinExistence type="inferred from homology"/>
<evidence type="ECO:0000256" key="2">
    <source>
        <dbReference type="ARBA" id="ARBA00008896"/>
    </source>
</evidence>
<dbReference type="SUPFAM" id="SSF53671">
    <property type="entry name" value="Aspartate/ornithine carbamoyltransferase"/>
    <property type="match status" value="1"/>
</dbReference>
<evidence type="ECO:0000256" key="3">
    <source>
        <dbReference type="ARBA" id="ARBA00013008"/>
    </source>
</evidence>
<dbReference type="InterPro" id="IPR006130">
    <property type="entry name" value="Asp/Orn_carbamoylTrfase"/>
</dbReference>
<evidence type="ECO:0000256" key="10">
    <source>
        <dbReference type="SAM" id="MobiDB-lite"/>
    </source>
</evidence>
<dbReference type="Gene3D" id="3.40.50.1370">
    <property type="entry name" value="Aspartate/ornithine carbamoyltransferase"/>
    <property type="match status" value="2"/>
</dbReference>
<evidence type="ECO:0000259" key="12">
    <source>
        <dbReference type="Pfam" id="PF02729"/>
    </source>
</evidence>
<keyword evidence="4 9" id="KW-0808">Transferase</keyword>
<dbReference type="EC" id="2.1.3.2" evidence="3 8"/>
<evidence type="ECO:0000256" key="7">
    <source>
        <dbReference type="ARBA" id="ARBA00048859"/>
    </source>
</evidence>
<dbReference type="Pfam" id="PF02729">
    <property type="entry name" value="OTCace_N"/>
    <property type="match status" value="1"/>
</dbReference>
<evidence type="ECO:0000313" key="14">
    <source>
        <dbReference type="Proteomes" id="UP001232973"/>
    </source>
</evidence>
<feature type="region of interest" description="Disordered" evidence="10">
    <location>
        <begin position="1"/>
        <end position="51"/>
    </location>
</feature>
<evidence type="ECO:0000256" key="1">
    <source>
        <dbReference type="ARBA" id="ARBA00004852"/>
    </source>
</evidence>
<dbReference type="InterPro" id="IPR006131">
    <property type="entry name" value="Asp_carbamoyltransf_Asp/Orn-bd"/>
</dbReference>
<dbReference type="NCBIfam" id="TIGR00670">
    <property type="entry name" value="asp_carb_tr"/>
    <property type="match status" value="1"/>
</dbReference>
<dbReference type="InterPro" id="IPR036901">
    <property type="entry name" value="Asp/Orn_carbamoylTrfase_sf"/>
</dbReference>
<comment type="pathway">
    <text evidence="1">Pyrimidine metabolism; UMP biosynthesis via de novo pathway; (S)-dihydroorotate from bicarbonate: step 2/3.</text>
</comment>
<dbReference type="Pfam" id="PF00185">
    <property type="entry name" value="OTCace"/>
    <property type="match status" value="1"/>
</dbReference>
<evidence type="ECO:0000313" key="13">
    <source>
        <dbReference type="EMBL" id="MDQ0190994.1"/>
    </source>
</evidence>
<dbReference type="Proteomes" id="UP001232973">
    <property type="component" value="Unassembled WGS sequence"/>
</dbReference>
<evidence type="ECO:0000256" key="5">
    <source>
        <dbReference type="ARBA" id="ARBA00022975"/>
    </source>
</evidence>
<gene>
    <name evidence="13" type="ORF">J2S03_002861</name>
</gene>
<dbReference type="PANTHER" id="PTHR45753">
    <property type="entry name" value="ORNITHINE CARBAMOYLTRANSFERASE, MITOCHONDRIAL"/>
    <property type="match status" value="1"/>
</dbReference>
<comment type="catalytic activity">
    <reaction evidence="7">
        <text>carbamoyl phosphate + L-aspartate = N-carbamoyl-L-aspartate + phosphate + H(+)</text>
        <dbReference type="Rhea" id="RHEA:20013"/>
        <dbReference type="ChEBI" id="CHEBI:15378"/>
        <dbReference type="ChEBI" id="CHEBI:29991"/>
        <dbReference type="ChEBI" id="CHEBI:32814"/>
        <dbReference type="ChEBI" id="CHEBI:43474"/>
        <dbReference type="ChEBI" id="CHEBI:58228"/>
        <dbReference type="EC" id="2.1.3.2"/>
    </reaction>
</comment>
<dbReference type="InterPro" id="IPR002082">
    <property type="entry name" value="Asp_carbamoyltransf"/>
</dbReference>
<evidence type="ECO:0000259" key="11">
    <source>
        <dbReference type="Pfam" id="PF00185"/>
    </source>
</evidence>
<dbReference type="EMBL" id="JAUSTP010000028">
    <property type="protein sequence ID" value="MDQ0190994.1"/>
    <property type="molecule type" value="Genomic_DNA"/>
</dbReference>
<feature type="compositionally biased region" description="Low complexity" evidence="10">
    <location>
        <begin position="25"/>
        <end position="36"/>
    </location>
</feature>
<feature type="domain" description="Aspartate/ornithine carbamoyltransferase Asp/Orn-binding" evidence="11">
    <location>
        <begin position="201"/>
        <end position="350"/>
    </location>
</feature>
<dbReference type="PANTHER" id="PTHR45753:SF6">
    <property type="entry name" value="ASPARTATE CARBAMOYLTRANSFERASE"/>
    <property type="match status" value="1"/>
</dbReference>
<feature type="domain" description="Aspartate/ornithine carbamoyltransferase carbamoyl-P binding" evidence="12">
    <location>
        <begin position="52"/>
        <end position="193"/>
    </location>
</feature>
<dbReference type="InterPro" id="IPR006132">
    <property type="entry name" value="Asp/Orn_carbamoyltranf_P-bd"/>
</dbReference>
<name>A0ABT9XL01_9BACL</name>
<dbReference type="RefSeq" id="WP_274456219.1">
    <property type="nucleotide sequence ID" value="NZ_CP067097.1"/>
</dbReference>
<evidence type="ECO:0000256" key="9">
    <source>
        <dbReference type="RuleBase" id="RU003634"/>
    </source>
</evidence>
<sequence length="358" mass="38645">MSSPIDAGGLPIDGPPMDGPPTDGGPPTDASGPPTDASGTPVESGTPGAPIRHVVTTRDFTRADLERLIAHAEWIRTAPRAVLRDRLAGVVVATLFYEPSTRTRLSFEAAAARLGAAVISAENAKENSSAKKGESLPDVFRVVGSYADAIVIRHHEATEIAAAVPFSPVPIVSAGAGAGEHPTQALLDVYTLWREFGRVDELRVCVLGDLKYGRTVHSLLRLLTQFTDVEATLVHQPGLPLPDALKDELQAAGMKLRETTDFAEALRTSDAVYQTRIQRERFDQGLDDTSLESALYGIGPQHLEMMKQTARILHPLPRVGEIDPAVDTDERAAYFRQAENGLYMRMALLDDILGGIMR</sequence>
<keyword evidence="5" id="KW-0665">Pyrimidine biosynthesis</keyword>
<dbReference type="PRINTS" id="PR00101">
    <property type="entry name" value="ATCASE"/>
</dbReference>
<evidence type="ECO:0000256" key="6">
    <source>
        <dbReference type="ARBA" id="ARBA00043884"/>
    </source>
</evidence>
<organism evidence="13 14">
    <name type="scientific">Alicyclobacillus cycloheptanicus</name>
    <dbReference type="NCBI Taxonomy" id="1457"/>
    <lineage>
        <taxon>Bacteria</taxon>
        <taxon>Bacillati</taxon>
        <taxon>Bacillota</taxon>
        <taxon>Bacilli</taxon>
        <taxon>Bacillales</taxon>
        <taxon>Alicyclobacillaceae</taxon>
        <taxon>Alicyclobacillus</taxon>
    </lineage>
</organism>
<comment type="caution">
    <text evidence="13">The sequence shown here is derived from an EMBL/GenBank/DDBJ whole genome shotgun (WGS) entry which is preliminary data.</text>
</comment>
<protein>
    <recommendedName>
        <fullName evidence="3 8">Aspartate carbamoyltransferase</fullName>
        <ecNumber evidence="3 8">2.1.3.2</ecNumber>
    </recommendedName>
</protein>
<dbReference type="GO" id="GO:0004070">
    <property type="term" value="F:aspartate carbamoyltransferase activity"/>
    <property type="evidence" value="ECO:0007669"/>
    <property type="project" value="UniProtKB-EC"/>
</dbReference>
<dbReference type="PRINTS" id="PR00100">
    <property type="entry name" value="AOTCASE"/>
</dbReference>
<keyword evidence="14" id="KW-1185">Reference proteome</keyword>
<dbReference type="PROSITE" id="PS00097">
    <property type="entry name" value="CARBAMOYLTRANSFERASE"/>
    <property type="match status" value="1"/>
</dbReference>
<reference evidence="13 14" key="1">
    <citation type="submission" date="2023-07" db="EMBL/GenBank/DDBJ databases">
        <title>Genomic Encyclopedia of Type Strains, Phase IV (KMG-IV): sequencing the most valuable type-strain genomes for metagenomic binning, comparative biology and taxonomic classification.</title>
        <authorList>
            <person name="Goeker M."/>
        </authorList>
    </citation>
    <scope>NUCLEOTIDE SEQUENCE [LARGE SCALE GENOMIC DNA]</scope>
    <source>
        <strain evidence="13 14">DSM 4006</strain>
    </source>
</reference>
<accession>A0ABT9XL01</accession>